<keyword evidence="10" id="KW-1185">Reference proteome</keyword>
<dbReference type="SUPFAM" id="SSF50978">
    <property type="entry name" value="WD40 repeat-like"/>
    <property type="match status" value="1"/>
</dbReference>
<reference evidence="9 10" key="1">
    <citation type="submission" date="2023-08" db="EMBL/GenBank/DDBJ databases">
        <title>A Necator americanus chromosomal reference genome.</title>
        <authorList>
            <person name="Ilik V."/>
            <person name="Petrzelkova K.J."/>
            <person name="Pardy F."/>
            <person name="Fuh T."/>
            <person name="Niatou-Singa F.S."/>
            <person name="Gouil Q."/>
            <person name="Baker L."/>
            <person name="Ritchie M.E."/>
            <person name="Jex A.R."/>
            <person name="Gazzola D."/>
            <person name="Li H."/>
            <person name="Toshio Fujiwara R."/>
            <person name="Zhan B."/>
            <person name="Aroian R.V."/>
            <person name="Pafco B."/>
            <person name="Schwarz E.M."/>
        </authorList>
    </citation>
    <scope>NUCLEOTIDE SEQUENCE [LARGE SCALE GENOMIC DNA]</scope>
    <source>
        <strain evidence="9 10">Aroian</strain>
        <tissue evidence="9">Whole animal</tissue>
    </source>
</reference>
<evidence type="ECO:0000256" key="2">
    <source>
        <dbReference type="ARBA" id="ARBA00022574"/>
    </source>
</evidence>
<name>A0ABR1DWT5_NECAM</name>
<keyword evidence="4" id="KW-0539">Nucleus</keyword>
<dbReference type="Gene3D" id="2.130.10.10">
    <property type="entry name" value="YVTN repeat-like/Quinoprotein amine dehydrogenase"/>
    <property type="match status" value="1"/>
</dbReference>
<dbReference type="InterPro" id="IPR036322">
    <property type="entry name" value="WD40_repeat_dom_sf"/>
</dbReference>
<dbReference type="Pfam" id="PF24817">
    <property type="entry name" value="WD40_WDHD1_1st"/>
    <property type="match status" value="1"/>
</dbReference>
<comment type="caution">
    <text evidence="9">The sequence shown here is derived from an EMBL/GenBank/DDBJ whole genome shotgun (WGS) entry which is preliminary data.</text>
</comment>
<evidence type="ECO:0000259" key="6">
    <source>
        <dbReference type="Pfam" id="PF12341"/>
    </source>
</evidence>
<accession>A0ABR1DWT5</accession>
<feature type="domain" description="WDHD1 first WD40" evidence="8">
    <location>
        <begin position="7"/>
        <end position="313"/>
    </location>
</feature>
<evidence type="ECO:0000256" key="4">
    <source>
        <dbReference type="ARBA" id="ARBA00023242"/>
    </source>
</evidence>
<evidence type="ECO:0000259" key="8">
    <source>
        <dbReference type="Pfam" id="PF24817"/>
    </source>
</evidence>
<dbReference type="InterPro" id="IPR048591">
    <property type="entry name" value="WDHD1/CFT4_hel"/>
</dbReference>
<feature type="domain" description="WDHD1/CFT4 second beta-propeller" evidence="6">
    <location>
        <begin position="480"/>
        <end position="774"/>
    </location>
</feature>
<proteinExistence type="predicted"/>
<keyword evidence="2" id="KW-0853">WD repeat</keyword>
<dbReference type="InterPro" id="IPR011044">
    <property type="entry name" value="Quino_amine_DH_bsu"/>
</dbReference>
<feature type="domain" description="WDHD1/CFT4 helical bundle" evidence="7">
    <location>
        <begin position="787"/>
        <end position="869"/>
    </location>
</feature>
<evidence type="ECO:0000256" key="1">
    <source>
        <dbReference type="ARBA" id="ARBA00004123"/>
    </source>
</evidence>
<dbReference type="PANTHER" id="PTHR19932:SF10">
    <property type="entry name" value="WD REPEAT AND HMG-BOX DNA-BINDING PROTEIN 1"/>
    <property type="match status" value="1"/>
</dbReference>
<evidence type="ECO:0000256" key="3">
    <source>
        <dbReference type="ARBA" id="ARBA00022737"/>
    </source>
</evidence>
<dbReference type="InterPro" id="IPR057646">
    <property type="entry name" value="WD40_WDHD1_1st"/>
</dbReference>
<keyword evidence="3" id="KW-0677">Repeat</keyword>
<protein>
    <recommendedName>
        <fullName evidence="11">Minichromosome loss protein Mcl1 middle region domain-containing protein</fullName>
    </recommendedName>
</protein>
<feature type="compositionally biased region" description="Polar residues" evidence="5">
    <location>
        <begin position="972"/>
        <end position="992"/>
    </location>
</feature>
<dbReference type="InterPro" id="IPR022100">
    <property type="entry name" value="WDHD1/CFT4_beta-prop_2nd"/>
</dbReference>
<sequence length="1083" mass="119424">MSFTDVRNVHVKGHITICTDRAGTSDKFLTCGTEGALYVWDEKTVTQRESIDIKTVADSTHSCCAWHGENVFVGMTTTDLLTGVDKKIVGQCSLDDLESSRQLFTFSLEPTSVDASENYVVAGGSDFTVKKVNLKNHGQYDRIDTNGEIISVGIDPKEEVYAVACCDGTVSIHSLESNEKLSVVEHVFPAFGGLSVDSPRHTLTWSKDGSELFIPSQGCIKVLKRDGWKISPHNFRSNGTATDTFSSSCLSRCGRFLSSSTLSNKILLWKVVDRSVLAQYEYKRKDKRSTVSCIKFSPFNIRDVLVADVDEGLSVLKNAIPQSAVDPKRSSEAIEATTSNDKDFDSGSDKTHIIGANCSLSLHTFQDATLLHRYSTLNQLQIDEEDAESRSVSKRGFLDDEAEDDEDTRMSADIGAIKKKYGFGDDGTGKLEDFGFTVSDEAPERGVGSSSRGFEPSITYVPPPPPEVVVYKPPSIPSFFVSGASPDHLSQRYLKWNSYGIIRSYSGEDGSSIEISFHDISIHPTIVLDNSATEYVLGDLSDQAVVLASKAEEKGEQSELLVIHVSSWDSESRQWTAKLPLKENALDVLVSRELVCVVTHNGNLRVFTLTGTQRHIISHPSPILTTACFGSRIAICSVTGGDYYEKGKEQQPHFQHTVSIYDVDSRYWYRNKDNVTTVNVPIARKEHLLWLAYTTFGQLVSMDSSYTIRILSPSGFWVPIFDGSSETSSKSDAIWPIAVTEGRQKQIRYLYCKGSKHPLFAVKMAPLIVPWTLPYCAPDSDKSKLEQDLFLNELQQNEVISAGPSVELAELAAGHLQSLVKLFALACKSERDGRAAELAGMVASAKGIQMMCNYAAKLKKSTLADKVAAKGRENLSLNDAAVSAPSVSGREEQPTPRRMSMKRKMGVVQQGPVFMEDDSVTSTVSGSNYDYDVVVESQPRDASYSQQANDSLFNDSTVVPMPKLTRNPFRRSPSTSQDTSSLFDNDASFSSANRKRTREEETPKQSTSKQAKLSFGSGSAPVKGKENTITAYSLWVERHEETLRGMFSGNPDDFLKFCAQQFRMLPAAEKKEWKNRAAASTQQ</sequence>
<feature type="region of interest" description="Disordered" evidence="5">
    <location>
        <begin position="880"/>
        <end position="903"/>
    </location>
</feature>
<dbReference type="SUPFAM" id="SSF50969">
    <property type="entry name" value="YVTN repeat-like/Quinoprotein amine dehydrogenase"/>
    <property type="match status" value="1"/>
</dbReference>
<feature type="compositionally biased region" description="Polar residues" evidence="5">
    <location>
        <begin position="943"/>
        <end position="957"/>
    </location>
</feature>
<evidence type="ECO:0008006" key="11">
    <source>
        <dbReference type="Google" id="ProtNLM"/>
    </source>
</evidence>
<feature type="region of interest" description="Disordered" evidence="5">
    <location>
        <begin position="384"/>
        <end position="408"/>
    </location>
</feature>
<organism evidence="9 10">
    <name type="scientific">Necator americanus</name>
    <name type="common">Human hookworm</name>
    <dbReference type="NCBI Taxonomy" id="51031"/>
    <lineage>
        <taxon>Eukaryota</taxon>
        <taxon>Metazoa</taxon>
        <taxon>Ecdysozoa</taxon>
        <taxon>Nematoda</taxon>
        <taxon>Chromadorea</taxon>
        <taxon>Rhabditida</taxon>
        <taxon>Rhabditina</taxon>
        <taxon>Rhabditomorpha</taxon>
        <taxon>Strongyloidea</taxon>
        <taxon>Ancylostomatidae</taxon>
        <taxon>Bunostominae</taxon>
        <taxon>Necator</taxon>
    </lineage>
</organism>
<dbReference type="InterPro" id="IPR015943">
    <property type="entry name" value="WD40/YVTN_repeat-like_dom_sf"/>
</dbReference>
<evidence type="ECO:0000256" key="5">
    <source>
        <dbReference type="SAM" id="MobiDB-lite"/>
    </source>
</evidence>
<gene>
    <name evidence="9" type="primary">Necator_chrV.g18261</name>
    <name evidence="9" type="ORF">RB195_013470</name>
</gene>
<evidence type="ECO:0000313" key="10">
    <source>
        <dbReference type="Proteomes" id="UP001303046"/>
    </source>
</evidence>
<evidence type="ECO:0000313" key="9">
    <source>
        <dbReference type="EMBL" id="KAK6754485.1"/>
    </source>
</evidence>
<dbReference type="EMBL" id="JAVFWL010000005">
    <property type="protein sequence ID" value="KAK6754485.1"/>
    <property type="molecule type" value="Genomic_DNA"/>
</dbReference>
<dbReference type="Proteomes" id="UP001303046">
    <property type="component" value="Unassembled WGS sequence"/>
</dbReference>
<feature type="region of interest" description="Disordered" evidence="5">
    <location>
        <begin position="940"/>
        <end position="1022"/>
    </location>
</feature>
<comment type="subcellular location">
    <subcellularLocation>
        <location evidence="1">Nucleus</location>
    </subcellularLocation>
</comment>
<dbReference type="Pfam" id="PF12341">
    <property type="entry name" value="Mcl1_mid"/>
    <property type="match status" value="1"/>
</dbReference>
<dbReference type="Pfam" id="PF20946">
    <property type="entry name" value="Ctf4_C"/>
    <property type="match status" value="1"/>
</dbReference>
<dbReference type="PANTHER" id="PTHR19932">
    <property type="entry name" value="WD REPEAT AND HMG-BOX DNA BINDING PROTEIN"/>
    <property type="match status" value="1"/>
</dbReference>
<evidence type="ECO:0000259" key="7">
    <source>
        <dbReference type="Pfam" id="PF20946"/>
    </source>
</evidence>